<organism evidence="2 3">
    <name type="scientific">[Torrubiella] hemipterigena</name>
    <dbReference type="NCBI Taxonomy" id="1531966"/>
    <lineage>
        <taxon>Eukaryota</taxon>
        <taxon>Fungi</taxon>
        <taxon>Dikarya</taxon>
        <taxon>Ascomycota</taxon>
        <taxon>Pezizomycotina</taxon>
        <taxon>Sordariomycetes</taxon>
        <taxon>Hypocreomycetidae</taxon>
        <taxon>Hypocreales</taxon>
        <taxon>Clavicipitaceae</taxon>
        <taxon>Clavicipitaceae incertae sedis</taxon>
        <taxon>'Torrubiella' clade</taxon>
    </lineage>
</organism>
<gene>
    <name evidence="2" type="ORF">VHEMI07477</name>
</gene>
<evidence type="ECO:0000313" key="3">
    <source>
        <dbReference type="Proteomes" id="UP000039046"/>
    </source>
</evidence>
<feature type="chain" id="PRO_5011955107" evidence="1">
    <location>
        <begin position="16"/>
        <end position="108"/>
    </location>
</feature>
<dbReference type="Proteomes" id="UP000039046">
    <property type="component" value="Unassembled WGS sequence"/>
</dbReference>
<proteinExistence type="predicted"/>
<protein>
    <submittedName>
        <fullName evidence="2">Uncharacterized protein</fullName>
    </submittedName>
</protein>
<dbReference type="AlphaFoldDB" id="A0A0A1TLF6"/>
<reference evidence="2 3" key="1">
    <citation type="journal article" date="2015" name="Genome Announc.">
        <title>Draft Genome Sequence and Gene Annotation of the Entomopathogenic Fungus Verticillium hemipterigenum.</title>
        <authorList>
            <person name="Horn F."/>
            <person name="Habel A."/>
            <person name="Scharf D.H."/>
            <person name="Dworschak J."/>
            <person name="Brakhage A.A."/>
            <person name="Guthke R."/>
            <person name="Hertweck C."/>
            <person name="Linde J."/>
        </authorList>
    </citation>
    <scope>NUCLEOTIDE SEQUENCE [LARGE SCALE GENOMIC DNA]</scope>
</reference>
<dbReference type="EMBL" id="CDHN01000004">
    <property type="protein sequence ID" value="CEJ91785.1"/>
    <property type="molecule type" value="Genomic_DNA"/>
</dbReference>
<feature type="signal peptide" evidence="1">
    <location>
        <begin position="1"/>
        <end position="15"/>
    </location>
</feature>
<keyword evidence="3" id="KW-1185">Reference proteome</keyword>
<dbReference type="OrthoDB" id="3701524at2759"/>
<evidence type="ECO:0000256" key="1">
    <source>
        <dbReference type="SAM" id="SignalP"/>
    </source>
</evidence>
<evidence type="ECO:0000313" key="2">
    <source>
        <dbReference type="EMBL" id="CEJ91785.1"/>
    </source>
</evidence>
<keyword evidence="1" id="KW-0732">Signal</keyword>
<name>A0A0A1TLF6_9HYPO</name>
<dbReference type="HOGENOM" id="CLU_2198830_0_0_1"/>
<sequence>MKFLTLAALAVSVAAQALPGSEVSEIEQTEPIHGRILDGFAIVKRNKCEKAFTGCLKSQVGTHACQCDQGKVIACQPDVTYGYLWHTLKDCPKPKHGGLQCINGKCNN</sequence>
<accession>A0A0A1TLF6</accession>